<dbReference type="GO" id="GO:0015074">
    <property type="term" value="P:DNA integration"/>
    <property type="evidence" value="ECO:0007669"/>
    <property type="project" value="UniProtKB-KW"/>
</dbReference>
<protein>
    <submittedName>
        <fullName evidence="4">Site-specific recombinase XerD</fullName>
    </submittedName>
</protein>
<dbReference type="InterPro" id="IPR013762">
    <property type="entry name" value="Integrase-like_cat_sf"/>
</dbReference>
<proteinExistence type="predicted"/>
<keyword evidence="1" id="KW-0229">DNA integration</keyword>
<dbReference type="Gene3D" id="1.10.443.10">
    <property type="entry name" value="Intergrase catalytic core"/>
    <property type="match status" value="1"/>
</dbReference>
<dbReference type="CDD" id="cd00796">
    <property type="entry name" value="INT_Rci_Hp1_C"/>
    <property type="match status" value="1"/>
</dbReference>
<dbReference type="InterPro" id="IPR050090">
    <property type="entry name" value="Tyrosine_recombinase_XerCD"/>
</dbReference>
<dbReference type="PANTHER" id="PTHR30349">
    <property type="entry name" value="PHAGE INTEGRASE-RELATED"/>
    <property type="match status" value="1"/>
</dbReference>
<dbReference type="InterPro" id="IPR002104">
    <property type="entry name" value="Integrase_catalytic"/>
</dbReference>
<evidence type="ECO:0000259" key="3">
    <source>
        <dbReference type="PROSITE" id="PS51898"/>
    </source>
</evidence>
<gene>
    <name evidence="4" type="ORF">SAMN05421547_1653</name>
</gene>
<dbReference type="AlphaFoldDB" id="A0A1H3ULE8"/>
<organism evidence="4 5">
    <name type="scientific">Delftia lacustris</name>
    <dbReference type="NCBI Taxonomy" id="558537"/>
    <lineage>
        <taxon>Bacteria</taxon>
        <taxon>Pseudomonadati</taxon>
        <taxon>Pseudomonadota</taxon>
        <taxon>Betaproteobacteria</taxon>
        <taxon>Burkholderiales</taxon>
        <taxon>Comamonadaceae</taxon>
        <taxon>Delftia</taxon>
    </lineage>
</organism>
<dbReference type="SUPFAM" id="SSF56349">
    <property type="entry name" value="DNA breaking-rejoining enzymes"/>
    <property type="match status" value="1"/>
</dbReference>
<dbReference type="PROSITE" id="PS51898">
    <property type="entry name" value="TYR_RECOMBINASE"/>
    <property type="match status" value="1"/>
</dbReference>
<evidence type="ECO:0000256" key="1">
    <source>
        <dbReference type="ARBA" id="ARBA00022908"/>
    </source>
</evidence>
<feature type="domain" description="Tyr recombinase" evidence="3">
    <location>
        <begin position="170"/>
        <end position="338"/>
    </location>
</feature>
<dbReference type="Pfam" id="PF00589">
    <property type="entry name" value="Phage_integrase"/>
    <property type="match status" value="1"/>
</dbReference>
<dbReference type="EMBL" id="FNPE01000065">
    <property type="protein sequence ID" value="SDZ63263.1"/>
    <property type="molecule type" value="Genomic_DNA"/>
</dbReference>
<dbReference type="Proteomes" id="UP000183417">
    <property type="component" value="Unassembled WGS sequence"/>
</dbReference>
<accession>A0A1H3ULE8</accession>
<keyword evidence="2" id="KW-0233">DNA recombination</keyword>
<evidence type="ECO:0000313" key="5">
    <source>
        <dbReference type="Proteomes" id="UP000183417"/>
    </source>
</evidence>
<dbReference type="GO" id="GO:0003677">
    <property type="term" value="F:DNA binding"/>
    <property type="evidence" value="ECO:0007669"/>
    <property type="project" value="InterPro"/>
</dbReference>
<name>A0A1H3ULE8_9BURK</name>
<dbReference type="PANTHER" id="PTHR30349:SF64">
    <property type="entry name" value="PROPHAGE INTEGRASE INTD-RELATED"/>
    <property type="match status" value="1"/>
</dbReference>
<feature type="non-terminal residue" evidence="4">
    <location>
        <position position="1"/>
    </location>
</feature>
<evidence type="ECO:0000313" key="4">
    <source>
        <dbReference type="EMBL" id="SDZ63263.1"/>
    </source>
</evidence>
<dbReference type="InterPro" id="IPR011010">
    <property type="entry name" value="DNA_brk_join_enz"/>
</dbReference>
<reference evidence="4 5" key="1">
    <citation type="submission" date="2016-10" db="EMBL/GenBank/DDBJ databases">
        <authorList>
            <person name="de Groot N.N."/>
        </authorList>
    </citation>
    <scope>NUCLEOTIDE SEQUENCE [LARGE SCALE GENOMIC DNA]</scope>
    <source>
        <strain evidence="4 5">LMG 24775</strain>
    </source>
</reference>
<sequence length="359" mass="40750">AALTWSNRITSAKSGVSTTQCRNLRLVQRSPRRSSKTTERKAAQEYHDRLKAEMWRQDKLGEQPQRLFEEAAVQFLRASAGQSDYDTKVRHVAYWRTVFGGRPISSLTSDVILDNLPTHFVRHGSTVQRPTSQSTKNRYIATLRTLLNMCEKMQWLARAPILSNYREPAVRIRFLTRQQARAFIMALSQDWMRDICRFALATGMRSAEILTLTWDKVDLKRSTAWVSADASKSGSARVVPLNSEALDVLNARPKGVNVFTRPTGAPVKQVDARILARAFAAAGVENFRFHDLRHTWASWHVQSGTPLFVLKELGGWKTLEMVKKYAHLAPEHLAQYANAVMFWSEQTPDNKKKAPTLVA</sequence>
<evidence type="ECO:0000256" key="2">
    <source>
        <dbReference type="ARBA" id="ARBA00023172"/>
    </source>
</evidence>
<dbReference type="GO" id="GO:0006310">
    <property type="term" value="P:DNA recombination"/>
    <property type="evidence" value="ECO:0007669"/>
    <property type="project" value="UniProtKB-KW"/>
</dbReference>